<evidence type="ECO:0000256" key="1">
    <source>
        <dbReference type="SAM" id="Phobius"/>
    </source>
</evidence>
<feature type="transmembrane region" description="Helical" evidence="1">
    <location>
        <begin position="18"/>
        <end position="35"/>
    </location>
</feature>
<keyword evidence="4" id="KW-1185">Reference proteome</keyword>
<evidence type="ECO:0000313" key="3">
    <source>
        <dbReference type="EMBL" id="OAJ59983.1"/>
    </source>
</evidence>
<feature type="transmembrane region" description="Helical" evidence="1">
    <location>
        <begin position="114"/>
        <end position="134"/>
    </location>
</feature>
<name>A0A1A9N8C7_9BURK</name>
<dbReference type="EMBL" id="LXJZ01000242">
    <property type="protein sequence ID" value="OAJ51874.1"/>
    <property type="molecule type" value="Genomic_DNA"/>
</dbReference>
<keyword evidence="1" id="KW-1133">Transmembrane helix</keyword>
<evidence type="ECO:0000313" key="4">
    <source>
        <dbReference type="Proteomes" id="UP000077961"/>
    </source>
</evidence>
<feature type="transmembrane region" description="Helical" evidence="1">
    <location>
        <begin position="47"/>
        <end position="68"/>
    </location>
</feature>
<keyword evidence="1" id="KW-0812">Transmembrane</keyword>
<comment type="caution">
    <text evidence="3">The sequence shown here is derived from an EMBL/GenBank/DDBJ whole genome shotgun (WGS) entry which is preliminary data.</text>
</comment>
<gene>
    <name evidence="2" type="ORF">A6V36_15030</name>
    <name evidence="3" type="ORF">A6V37_26415</name>
</gene>
<proteinExistence type="predicted"/>
<evidence type="ECO:0000313" key="2">
    <source>
        <dbReference type="EMBL" id="OAJ51874.1"/>
    </source>
</evidence>
<dbReference type="Proteomes" id="UP000077961">
    <property type="component" value="Unassembled WGS sequence"/>
</dbReference>
<feature type="transmembrane region" description="Helical" evidence="1">
    <location>
        <begin position="141"/>
        <end position="162"/>
    </location>
</feature>
<dbReference type="STRING" id="1462993.A6V36_15030"/>
<dbReference type="EMBL" id="LXKA01000243">
    <property type="protein sequence ID" value="OAJ59983.1"/>
    <property type="molecule type" value="Genomic_DNA"/>
</dbReference>
<protein>
    <submittedName>
        <fullName evidence="3">Uncharacterized protein</fullName>
    </submittedName>
</protein>
<keyword evidence="1" id="KW-0472">Membrane</keyword>
<evidence type="ECO:0000313" key="5">
    <source>
        <dbReference type="Proteomes" id="UP000078116"/>
    </source>
</evidence>
<dbReference type="AlphaFoldDB" id="A0A1A9N8C7"/>
<dbReference type="Proteomes" id="UP000078116">
    <property type="component" value="Unassembled WGS sequence"/>
</dbReference>
<sequence>MIATFRSRANAVPDVRPVAWAICIFLLELELWWGLSDLRTIIKEWTFPIFLLFISSPLLLFIAAALILPAHELHAGEDHQRIFRCNGRWALFAVSAYYLESMGQTLYFWKAPLISTWAAINAVLIVLPVLAFFTQGKKERVITISAVVLTILFVFIDILIPIPV</sequence>
<organism evidence="3 5">
    <name type="scientific">Paraburkholderia ginsengiterrae</name>
    <dbReference type="NCBI Taxonomy" id="1462993"/>
    <lineage>
        <taxon>Bacteria</taxon>
        <taxon>Pseudomonadati</taxon>
        <taxon>Pseudomonadota</taxon>
        <taxon>Betaproteobacteria</taxon>
        <taxon>Burkholderiales</taxon>
        <taxon>Burkholderiaceae</taxon>
        <taxon>Paraburkholderia</taxon>
    </lineage>
</organism>
<reference evidence="4 5" key="1">
    <citation type="submission" date="2016-04" db="EMBL/GenBank/DDBJ databases">
        <title>Reclassification of Paraburkholderia panaciterrae (Farh et al. 2015) Dobritsa &amp; Samadpour 2016 as a later homotypic synonym of Paraburkholderia ginsengiterrae (Farh et al. 2015) Dobritsa &amp; Samadpour 2016.</title>
        <authorList>
            <person name="Dobritsa A.P."/>
            <person name="Kutumbaka K."/>
            <person name="Samadpour M."/>
        </authorList>
    </citation>
    <scope>NUCLEOTIDE SEQUENCE [LARGE SCALE GENOMIC DNA]</scope>
    <source>
        <strain evidence="3 5">DCY85</strain>
        <strain evidence="2 4">DCY85-1</strain>
    </source>
</reference>
<accession>A0A1A9N8C7</accession>
<feature type="transmembrane region" description="Helical" evidence="1">
    <location>
        <begin position="89"/>
        <end position="108"/>
    </location>
</feature>